<evidence type="ECO:0000313" key="3">
    <source>
        <dbReference type="Proteomes" id="UP000053239"/>
    </source>
</evidence>
<evidence type="ECO:0000313" key="2">
    <source>
        <dbReference type="EMBL" id="KNA02261.1"/>
    </source>
</evidence>
<reference evidence="2 3" key="1">
    <citation type="submission" date="2011-09" db="EMBL/GenBank/DDBJ databases">
        <title>The Genome Sequence of Plasmodium vivax North Korean.</title>
        <authorList>
            <consortium name="The Broad Institute Genome Sequencing Platform"/>
            <consortium name="The Broad Institute Genome Sequencing Center for Infectious Disease"/>
            <person name="Neafsey D."/>
            <person name="Carlton J."/>
            <person name="Barnwell J."/>
            <person name="Collins W."/>
            <person name="Escalante A."/>
            <person name="Mullikin J."/>
            <person name="Saul A."/>
            <person name="Guigo R."/>
            <person name="Camara F."/>
            <person name="Young S.K."/>
            <person name="Zeng Q."/>
            <person name="Gargeya S."/>
            <person name="Fitzgerald M."/>
            <person name="Haas B."/>
            <person name="Abouelleil A."/>
            <person name="Alvarado L."/>
            <person name="Arachchi H.M."/>
            <person name="Berlin A."/>
            <person name="Brown A."/>
            <person name="Chapman S.B."/>
            <person name="Chen Z."/>
            <person name="Dunbar C."/>
            <person name="Freedman E."/>
            <person name="Gearin G."/>
            <person name="Gellesch M."/>
            <person name="Goldberg J."/>
            <person name="Griggs A."/>
            <person name="Gujja S."/>
            <person name="Heiman D."/>
            <person name="Howarth C."/>
            <person name="Larson L."/>
            <person name="Lui A."/>
            <person name="MacDonald P.J.P."/>
            <person name="Montmayeur A."/>
            <person name="Murphy C."/>
            <person name="Neiman D."/>
            <person name="Pearson M."/>
            <person name="Priest M."/>
            <person name="Roberts A."/>
            <person name="Saif S."/>
            <person name="Shea T."/>
            <person name="Shenoy N."/>
            <person name="Sisk P."/>
            <person name="Stolte C."/>
            <person name="Sykes S."/>
            <person name="Wortman J."/>
            <person name="Nusbaum C."/>
            <person name="Birren B."/>
        </authorList>
    </citation>
    <scope>NUCLEOTIDE SEQUENCE [LARGE SCALE GENOMIC DNA]</scope>
    <source>
        <strain evidence="2 3">North Korean</strain>
    </source>
</reference>
<keyword evidence="1" id="KW-1133">Transmembrane helix</keyword>
<feature type="transmembrane region" description="Helical" evidence="1">
    <location>
        <begin position="149"/>
        <end position="172"/>
    </location>
</feature>
<feature type="transmembrane region" description="Helical" evidence="1">
    <location>
        <begin position="201"/>
        <end position="222"/>
    </location>
</feature>
<keyword evidence="1" id="KW-0472">Membrane</keyword>
<dbReference type="Pfam" id="PF12420">
    <property type="entry name" value="DUF3671"/>
    <property type="match status" value="1"/>
</dbReference>
<feature type="transmembrane region" description="Helical" evidence="1">
    <location>
        <begin position="6"/>
        <end position="22"/>
    </location>
</feature>
<dbReference type="Proteomes" id="UP000053239">
    <property type="component" value="Unassembled WGS sequence"/>
</dbReference>
<dbReference type="AlphaFoldDB" id="A0A0J9U207"/>
<dbReference type="OrthoDB" id="10371220at2759"/>
<sequence>MMNISILQIYTFVLLSWIYKYYTYEYTFGKTLEKGNEFLISSDIRKFRSLAKYEHRNELKTISYDDDNYKHMKEKRYTGTYAKLKERNSRNFVDYKKNMNSRLNRKKGLKKLDCYCENKIFNSMDKFDKLVENMNSNKGIINKILFKKFGLRIIFTFLFATSGIIFTVLNYIDVPKSSGGSQPDESYLKHILGKNDNISHMFFALFFIIGIIIFLVSIYFLIKTIKYEGIKRGKRKMKTKEYFYLFKESFSTK</sequence>
<gene>
    <name evidence="2" type="ORF">PVNG_04492</name>
</gene>
<evidence type="ECO:0008006" key="4">
    <source>
        <dbReference type="Google" id="ProtNLM"/>
    </source>
</evidence>
<keyword evidence="1" id="KW-0812">Transmembrane</keyword>
<evidence type="ECO:0000256" key="1">
    <source>
        <dbReference type="SAM" id="Phobius"/>
    </source>
</evidence>
<protein>
    <recommendedName>
        <fullName evidence="4">Variable surface protein Vir35</fullName>
    </recommendedName>
</protein>
<accession>A0A0J9U207</accession>
<proteinExistence type="predicted"/>
<dbReference type="EMBL" id="KQ235190">
    <property type="protein sequence ID" value="KNA02261.1"/>
    <property type="molecule type" value="Genomic_DNA"/>
</dbReference>
<dbReference type="InterPro" id="IPR022139">
    <property type="entry name" value="Fam-L/Fam-M-like_plasmodium"/>
</dbReference>
<name>A0A0J9U207_PLAVI</name>
<organism evidence="2 3">
    <name type="scientific">Plasmodium vivax North Korean</name>
    <dbReference type="NCBI Taxonomy" id="1035514"/>
    <lineage>
        <taxon>Eukaryota</taxon>
        <taxon>Sar</taxon>
        <taxon>Alveolata</taxon>
        <taxon>Apicomplexa</taxon>
        <taxon>Aconoidasida</taxon>
        <taxon>Haemosporida</taxon>
        <taxon>Plasmodiidae</taxon>
        <taxon>Plasmodium</taxon>
        <taxon>Plasmodium (Plasmodium)</taxon>
    </lineage>
</organism>